<evidence type="ECO:0000256" key="7">
    <source>
        <dbReference type="ARBA" id="ARBA00023310"/>
    </source>
</evidence>
<dbReference type="SUPFAM" id="SSF47928">
    <property type="entry name" value="N-terminal domain of the delta subunit of the F1F0-ATP synthase"/>
    <property type="match status" value="1"/>
</dbReference>
<dbReference type="Pfam" id="PF00213">
    <property type="entry name" value="OSCP"/>
    <property type="match status" value="1"/>
</dbReference>
<keyword evidence="5" id="KW-0406">Ion transport</keyword>
<evidence type="ECO:0000313" key="9">
    <source>
        <dbReference type="Proteomes" id="UP001180020"/>
    </source>
</evidence>
<gene>
    <name evidence="8" type="ORF">QJS10_CPB18g01285</name>
</gene>
<sequence>MAAIQRSPIAFHCKTPISAVRPSRPSPSIRLKPSPSLRLLRITAPIRRRRRGGGPTMMSSAASSYASALADLAKSNGTLDTTISDLEKIERVFSDAGALAFFTNPTIDVEKKRSVLDDIVKSSELQPHMSNFLNVLIDMNRIDQVKEIVKEFEVVYNKMTETELAVVTSVVPLESSHLAQIAKSVQRMTGAKNVRIKTAIEPSLIAGFTIRYGNSGSKLIDMSIKKQLDEIAGSLDFSEIALVG</sequence>
<evidence type="ECO:0000256" key="6">
    <source>
        <dbReference type="ARBA" id="ARBA00023136"/>
    </source>
</evidence>
<dbReference type="PRINTS" id="PR00125">
    <property type="entry name" value="ATPASEDELTA"/>
</dbReference>
<keyword evidence="3" id="KW-0813">Transport</keyword>
<dbReference type="InterPro" id="IPR026015">
    <property type="entry name" value="ATP_synth_OSCP/delta_N_sf"/>
</dbReference>
<dbReference type="EMBL" id="JAUJYO010000018">
    <property type="protein sequence ID" value="KAK1290978.1"/>
    <property type="molecule type" value="Genomic_DNA"/>
</dbReference>
<dbReference type="InterPro" id="IPR000711">
    <property type="entry name" value="ATPase_OSCP/dsu"/>
</dbReference>
<dbReference type="Proteomes" id="UP001180020">
    <property type="component" value="Unassembled WGS sequence"/>
</dbReference>
<proteinExistence type="inferred from homology"/>
<dbReference type="PANTHER" id="PTHR11910">
    <property type="entry name" value="ATP SYNTHASE DELTA CHAIN"/>
    <property type="match status" value="1"/>
</dbReference>
<evidence type="ECO:0000256" key="1">
    <source>
        <dbReference type="ARBA" id="ARBA00004370"/>
    </source>
</evidence>
<dbReference type="GO" id="GO:0046933">
    <property type="term" value="F:proton-transporting ATP synthase activity, rotational mechanism"/>
    <property type="evidence" value="ECO:0007669"/>
    <property type="project" value="InterPro"/>
</dbReference>
<accession>A0AAV9CSA9</accession>
<keyword evidence="7" id="KW-0066">ATP synthesis</keyword>
<evidence type="ECO:0008006" key="10">
    <source>
        <dbReference type="Google" id="ProtNLM"/>
    </source>
</evidence>
<comment type="caution">
    <text evidence="8">The sequence shown here is derived from an EMBL/GenBank/DDBJ whole genome shotgun (WGS) entry which is preliminary data.</text>
</comment>
<dbReference type="HAMAP" id="MF_01416">
    <property type="entry name" value="ATP_synth_delta_bact"/>
    <property type="match status" value="1"/>
</dbReference>
<organism evidence="8 9">
    <name type="scientific">Acorus calamus</name>
    <name type="common">Sweet flag</name>
    <dbReference type="NCBI Taxonomy" id="4465"/>
    <lineage>
        <taxon>Eukaryota</taxon>
        <taxon>Viridiplantae</taxon>
        <taxon>Streptophyta</taxon>
        <taxon>Embryophyta</taxon>
        <taxon>Tracheophyta</taxon>
        <taxon>Spermatophyta</taxon>
        <taxon>Magnoliopsida</taxon>
        <taxon>Liliopsida</taxon>
        <taxon>Acoraceae</taxon>
        <taxon>Acorus</taxon>
    </lineage>
</organism>
<evidence type="ECO:0000256" key="2">
    <source>
        <dbReference type="ARBA" id="ARBA00007046"/>
    </source>
</evidence>
<reference evidence="8" key="1">
    <citation type="journal article" date="2023" name="Nat. Commun.">
        <title>Diploid and tetraploid genomes of Acorus and the evolution of monocots.</title>
        <authorList>
            <person name="Ma L."/>
            <person name="Liu K.W."/>
            <person name="Li Z."/>
            <person name="Hsiao Y.Y."/>
            <person name="Qi Y."/>
            <person name="Fu T."/>
            <person name="Tang G.D."/>
            <person name="Zhang D."/>
            <person name="Sun W.H."/>
            <person name="Liu D.K."/>
            <person name="Li Y."/>
            <person name="Chen G.Z."/>
            <person name="Liu X.D."/>
            <person name="Liao X.Y."/>
            <person name="Jiang Y.T."/>
            <person name="Yu X."/>
            <person name="Hao Y."/>
            <person name="Huang J."/>
            <person name="Zhao X.W."/>
            <person name="Ke S."/>
            <person name="Chen Y.Y."/>
            <person name="Wu W.L."/>
            <person name="Hsu J.L."/>
            <person name="Lin Y.F."/>
            <person name="Huang M.D."/>
            <person name="Li C.Y."/>
            <person name="Huang L."/>
            <person name="Wang Z.W."/>
            <person name="Zhao X."/>
            <person name="Zhong W.Y."/>
            <person name="Peng D.H."/>
            <person name="Ahmad S."/>
            <person name="Lan S."/>
            <person name="Zhang J.S."/>
            <person name="Tsai W.C."/>
            <person name="Van de Peer Y."/>
            <person name="Liu Z.J."/>
        </authorList>
    </citation>
    <scope>NUCLEOTIDE SEQUENCE</scope>
    <source>
        <strain evidence="8">CP</strain>
    </source>
</reference>
<protein>
    <recommendedName>
        <fullName evidence="10">ATP synthase delta chain, chloroplastic</fullName>
    </recommendedName>
</protein>
<comment type="subcellular location">
    <subcellularLocation>
        <location evidence="1">Membrane</location>
    </subcellularLocation>
</comment>
<dbReference type="PROSITE" id="PS00389">
    <property type="entry name" value="ATPASE_DELTA"/>
    <property type="match status" value="1"/>
</dbReference>
<dbReference type="InterPro" id="IPR020781">
    <property type="entry name" value="ATPase_OSCP/d_CS"/>
</dbReference>
<evidence type="ECO:0000256" key="3">
    <source>
        <dbReference type="ARBA" id="ARBA00022448"/>
    </source>
</evidence>
<keyword evidence="4" id="KW-0375">Hydrogen ion transport</keyword>
<keyword evidence="6" id="KW-0472">Membrane</keyword>
<evidence type="ECO:0000256" key="4">
    <source>
        <dbReference type="ARBA" id="ARBA00022781"/>
    </source>
</evidence>
<dbReference type="GO" id="GO:0016020">
    <property type="term" value="C:membrane"/>
    <property type="evidence" value="ECO:0007669"/>
    <property type="project" value="UniProtKB-SubCell"/>
</dbReference>
<reference evidence="8" key="2">
    <citation type="submission" date="2023-06" db="EMBL/GenBank/DDBJ databases">
        <authorList>
            <person name="Ma L."/>
            <person name="Liu K.-W."/>
            <person name="Li Z."/>
            <person name="Hsiao Y.-Y."/>
            <person name="Qi Y."/>
            <person name="Fu T."/>
            <person name="Tang G."/>
            <person name="Zhang D."/>
            <person name="Sun W.-H."/>
            <person name="Liu D.-K."/>
            <person name="Li Y."/>
            <person name="Chen G.-Z."/>
            <person name="Liu X.-D."/>
            <person name="Liao X.-Y."/>
            <person name="Jiang Y.-T."/>
            <person name="Yu X."/>
            <person name="Hao Y."/>
            <person name="Huang J."/>
            <person name="Zhao X.-W."/>
            <person name="Ke S."/>
            <person name="Chen Y.-Y."/>
            <person name="Wu W.-L."/>
            <person name="Hsu J.-L."/>
            <person name="Lin Y.-F."/>
            <person name="Huang M.-D."/>
            <person name="Li C.-Y."/>
            <person name="Huang L."/>
            <person name="Wang Z.-W."/>
            <person name="Zhao X."/>
            <person name="Zhong W.-Y."/>
            <person name="Peng D.-H."/>
            <person name="Ahmad S."/>
            <person name="Lan S."/>
            <person name="Zhang J.-S."/>
            <person name="Tsai W.-C."/>
            <person name="Van De Peer Y."/>
            <person name="Liu Z.-J."/>
        </authorList>
    </citation>
    <scope>NUCLEOTIDE SEQUENCE</scope>
    <source>
        <strain evidence="8">CP</strain>
        <tissue evidence="8">Leaves</tissue>
    </source>
</reference>
<evidence type="ECO:0000256" key="5">
    <source>
        <dbReference type="ARBA" id="ARBA00023065"/>
    </source>
</evidence>
<keyword evidence="9" id="KW-1185">Reference proteome</keyword>
<dbReference type="NCBIfam" id="TIGR01145">
    <property type="entry name" value="ATP_synt_delta"/>
    <property type="match status" value="1"/>
</dbReference>
<dbReference type="Gene3D" id="1.10.520.20">
    <property type="entry name" value="N-terminal domain of the delta subunit of the F1F0-ATP synthase"/>
    <property type="match status" value="1"/>
</dbReference>
<comment type="similarity">
    <text evidence="2">Belongs to the ATPase delta chain family.</text>
</comment>
<evidence type="ECO:0000313" key="8">
    <source>
        <dbReference type="EMBL" id="KAK1290978.1"/>
    </source>
</evidence>
<dbReference type="AlphaFoldDB" id="A0AAV9CSA9"/>
<name>A0AAV9CSA9_ACOCL</name>